<dbReference type="AlphaFoldDB" id="M3QMP3"/>
<protein>
    <submittedName>
        <fullName evidence="1">Putative outer membrane protein</fullName>
    </submittedName>
</protein>
<dbReference type="InterPro" id="IPR003678">
    <property type="entry name" value="Put_OMP"/>
</dbReference>
<organism evidence="1 2">
    <name type="scientific">Helicobacter pylori GAM260BSi</name>
    <dbReference type="NCBI Taxonomy" id="1159046"/>
    <lineage>
        <taxon>Bacteria</taxon>
        <taxon>Pseudomonadati</taxon>
        <taxon>Campylobacterota</taxon>
        <taxon>Epsilonproteobacteria</taxon>
        <taxon>Campylobacterales</taxon>
        <taxon>Helicobacteraceae</taxon>
        <taxon>Helicobacter</taxon>
    </lineage>
</organism>
<evidence type="ECO:0000313" key="1">
    <source>
        <dbReference type="EMBL" id="EMH21631.1"/>
    </source>
</evidence>
<reference evidence="1 2" key="1">
    <citation type="submission" date="2012-11" db="EMBL/GenBank/DDBJ databases">
        <authorList>
            <person name="Weinstock G."/>
            <person name="Sodergren E."/>
            <person name="Lobos E.A."/>
            <person name="Fulton L."/>
            <person name="Fulton R."/>
            <person name="Courtney L."/>
            <person name="Fronick C."/>
            <person name="O'Laughlin M."/>
            <person name="Godfrey J."/>
            <person name="Wilson R.M."/>
            <person name="Miner T."/>
            <person name="Farmer C."/>
            <person name="Delehaunty K."/>
            <person name="Cordes M."/>
            <person name="Minx P."/>
            <person name="Tomlinson C."/>
            <person name="Chen J."/>
            <person name="Wollam A."/>
            <person name="Pepin K.H."/>
            <person name="Bhonagiri V."/>
            <person name="Zhang X."/>
            <person name="Suruliraj S."/>
            <person name="Antonio M."/>
            <person name="Secka O."/>
            <person name="Thomas J."/>
            <person name="Warren W."/>
            <person name="Mitreva M."/>
            <person name="Mardis E.R."/>
            <person name="Wilson R.K."/>
        </authorList>
    </citation>
    <scope>NUCLEOTIDE SEQUENCE [LARGE SCALE GENOMIC DNA]</scope>
    <source>
        <strain evidence="1 2">GAM260BSi</strain>
    </source>
</reference>
<dbReference type="HOGENOM" id="CLU_034831_0_0_7"/>
<dbReference type="PATRIC" id="fig|1159046.3.peg.1276"/>
<gene>
    <name evidence="1" type="ORF">HMPREF1418_01366</name>
</gene>
<proteinExistence type="predicted"/>
<sequence length="488" mass="54319">MYWLLIREKMKNSAPLKNKVFCGLYVLSLNASVQAFDYKIEVLAESFSKVGFNKKKIDIARGIYPTETFVTAVGQGNIYADFLSKSLKDQGHVLEGKVGGTLGGVAYDDTKFNQGGSVIYNYIGYWDGYLGGKRALLDGTSIHECALGPDGKVIDSIACGNARANKIRRNYLMNNAFLEYRYKDIFAAKGGRYQSNAPYMSGYTQGFEISAKVKDKNEGSHKLWWFSSWGRAFAYGEWIYDFYSPRTVIKNGRTLNYGIHLVDYTYERKGVSVSPFFQFSPGTYYSPGVAVGYDSNPNFDGVGFRSETKAYILLPVHAPLKRDTYRYAVKAGTAGQSLLIRQRFDYNEFNFGGAFYKVWKNANAYIGTTGNPLGIDFWTNSVYDIGQALSHVVTADAVSGWVFGGGVHKKWLWGTLWRWTSGTLANEASAAVNVGYKISKSLTASVKLEYFGVMTHSGFTVGSYRPTTGSKALYSDRSHLMTTLSAKF</sequence>
<evidence type="ECO:0000313" key="2">
    <source>
        <dbReference type="Proteomes" id="UP000012023"/>
    </source>
</evidence>
<dbReference type="Proteomes" id="UP000012023">
    <property type="component" value="Unassembled WGS sequence"/>
</dbReference>
<accession>M3QMP3</accession>
<name>M3QMP3_HELPX</name>
<dbReference type="EMBL" id="APDV01000080">
    <property type="protein sequence ID" value="EMH21631.1"/>
    <property type="molecule type" value="Genomic_DNA"/>
</dbReference>
<comment type="caution">
    <text evidence="1">The sequence shown here is derived from an EMBL/GenBank/DDBJ whole genome shotgun (WGS) entry which is preliminary data.</text>
</comment>
<dbReference type="Pfam" id="PF02521">
    <property type="entry name" value="HP_OMP_2"/>
    <property type="match status" value="1"/>
</dbReference>